<dbReference type="PANTHER" id="PTHR46148:SF60">
    <property type="entry name" value="CHROMO DOMAIN-CONTAINING PROTEIN"/>
    <property type="match status" value="1"/>
</dbReference>
<keyword evidence="3" id="KW-1185">Reference proteome</keyword>
<organism evidence="2 3">
    <name type="scientific">Rehmannia glutinosa</name>
    <name type="common">Chinese foxglove</name>
    <dbReference type="NCBI Taxonomy" id="99300"/>
    <lineage>
        <taxon>Eukaryota</taxon>
        <taxon>Viridiplantae</taxon>
        <taxon>Streptophyta</taxon>
        <taxon>Embryophyta</taxon>
        <taxon>Tracheophyta</taxon>
        <taxon>Spermatophyta</taxon>
        <taxon>Magnoliopsida</taxon>
        <taxon>eudicotyledons</taxon>
        <taxon>Gunneridae</taxon>
        <taxon>Pentapetalae</taxon>
        <taxon>asterids</taxon>
        <taxon>lamiids</taxon>
        <taxon>Lamiales</taxon>
        <taxon>Orobanchaceae</taxon>
        <taxon>Rehmannieae</taxon>
        <taxon>Rehmannia</taxon>
    </lineage>
</organism>
<comment type="caution">
    <text evidence="2">The sequence shown here is derived from an EMBL/GenBank/DDBJ whole genome shotgun (WGS) entry which is preliminary data.</text>
</comment>
<sequence>MEYAVGEKVFLRVSPRKGILRFGKKGKLSPPYIDPYEIPEKVGALAYRIALPPELSLIHNMFHVSRLKKYQPDPEHIITQDTPPLMENLSYTERPIRIIDQQIRRLRKREIPMVKVVWQNHNRDEDATWEMEEDMRNQYPELF</sequence>
<feature type="domain" description="Tf2-1-like SH3-like" evidence="1">
    <location>
        <begin position="6"/>
        <end position="71"/>
    </location>
</feature>
<name>A0ABR0WP36_REHGL</name>
<evidence type="ECO:0000313" key="2">
    <source>
        <dbReference type="EMBL" id="KAK6149323.1"/>
    </source>
</evidence>
<dbReference type="PANTHER" id="PTHR46148">
    <property type="entry name" value="CHROMO DOMAIN-CONTAINING PROTEIN"/>
    <property type="match status" value="1"/>
</dbReference>
<dbReference type="InterPro" id="IPR056924">
    <property type="entry name" value="SH3_Tf2-1"/>
</dbReference>
<evidence type="ECO:0000313" key="3">
    <source>
        <dbReference type="Proteomes" id="UP001318860"/>
    </source>
</evidence>
<dbReference type="Pfam" id="PF24626">
    <property type="entry name" value="SH3_Tf2-1"/>
    <property type="match status" value="1"/>
</dbReference>
<evidence type="ECO:0000259" key="1">
    <source>
        <dbReference type="Pfam" id="PF24626"/>
    </source>
</evidence>
<gene>
    <name evidence="2" type="ORF">DH2020_016848</name>
</gene>
<reference evidence="2 3" key="1">
    <citation type="journal article" date="2021" name="Comput. Struct. Biotechnol. J.">
        <title>De novo genome assembly of the potent medicinal plant Rehmannia glutinosa using nanopore technology.</title>
        <authorList>
            <person name="Ma L."/>
            <person name="Dong C."/>
            <person name="Song C."/>
            <person name="Wang X."/>
            <person name="Zheng X."/>
            <person name="Niu Y."/>
            <person name="Chen S."/>
            <person name="Feng W."/>
        </authorList>
    </citation>
    <scope>NUCLEOTIDE SEQUENCE [LARGE SCALE GENOMIC DNA]</scope>
    <source>
        <strain evidence="2">DH-2019</strain>
    </source>
</reference>
<dbReference type="EMBL" id="JABTTQ020000009">
    <property type="protein sequence ID" value="KAK6149323.1"/>
    <property type="molecule type" value="Genomic_DNA"/>
</dbReference>
<protein>
    <recommendedName>
        <fullName evidence="1">Tf2-1-like SH3-like domain-containing protein</fullName>
    </recommendedName>
</protein>
<dbReference type="Proteomes" id="UP001318860">
    <property type="component" value="Unassembled WGS sequence"/>
</dbReference>
<accession>A0ABR0WP36</accession>
<proteinExistence type="predicted"/>